<dbReference type="Pfam" id="PF00650">
    <property type="entry name" value="CRAL_TRIO"/>
    <property type="match status" value="1"/>
</dbReference>
<protein>
    <recommendedName>
        <fullName evidence="2">CRAL-TRIO domain-containing protein</fullName>
    </recommendedName>
</protein>
<feature type="region of interest" description="Disordered" evidence="1">
    <location>
        <begin position="306"/>
        <end position="355"/>
    </location>
</feature>
<dbReference type="PhylomeDB" id="A0A0G4G946"/>
<dbReference type="SUPFAM" id="SSF52087">
    <property type="entry name" value="CRAL/TRIO domain"/>
    <property type="match status" value="1"/>
</dbReference>
<feature type="domain" description="CRAL-TRIO" evidence="2">
    <location>
        <begin position="86"/>
        <end position="252"/>
    </location>
</feature>
<evidence type="ECO:0000259" key="2">
    <source>
        <dbReference type="PROSITE" id="PS50191"/>
    </source>
</evidence>
<dbReference type="InterPro" id="IPR036273">
    <property type="entry name" value="CRAL/TRIO_N_dom_sf"/>
</dbReference>
<dbReference type="VEuPathDB" id="CryptoDB:Cvel_595"/>
<dbReference type="PROSITE" id="PS50191">
    <property type="entry name" value="CRAL_TRIO"/>
    <property type="match status" value="1"/>
</dbReference>
<dbReference type="SUPFAM" id="SSF46938">
    <property type="entry name" value="CRAL/TRIO N-terminal domain"/>
    <property type="match status" value="1"/>
</dbReference>
<dbReference type="InterPro" id="IPR051026">
    <property type="entry name" value="PI/PC_transfer"/>
</dbReference>
<organism evidence="3">
    <name type="scientific">Chromera velia CCMP2878</name>
    <dbReference type="NCBI Taxonomy" id="1169474"/>
    <lineage>
        <taxon>Eukaryota</taxon>
        <taxon>Sar</taxon>
        <taxon>Alveolata</taxon>
        <taxon>Colpodellida</taxon>
        <taxon>Chromeraceae</taxon>
        <taxon>Chromera</taxon>
    </lineage>
</organism>
<evidence type="ECO:0000313" key="3">
    <source>
        <dbReference type="EMBL" id="CEM25306.1"/>
    </source>
</evidence>
<dbReference type="Gene3D" id="3.40.525.10">
    <property type="entry name" value="CRAL-TRIO lipid binding domain"/>
    <property type="match status" value="1"/>
</dbReference>
<dbReference type="InterPro" id="IPR036865">
    <property type="entry name" value="CRAL-TRIO_dom_sf"/>
</dbReference>
<proteinExistence type="predicted"/>
<reference evidence="3" key="1">
    <citation type="submission" date="2014-11" db="EMBL/GenBank/DDBJ databases">
        <authorList>
            <person name="Otto D Thomas"/>
            <person name="Naeem Raeece"/>
        </authorList>
    </citation>
    <scope>NUCLEOTIDE SEQUENCE</scope>
</reference>
<dbReference type="SMART" id="SM00516">
    <property type="entry name" value="SEC14"/>
    <property type="match status" value="1"/>
</dbReference>
<dbReference type="AlphaFoldDB" id="A0A0G4G946"/>
<evidence type="ECO:0000256" key="1">
    <source>
        <dbReference type="SAM" id="MobiDB-lite"/>
    </source>
</evidence>
<dbReference type="InterPro" id="IPR001251">
    <property type="entry name" value="CRAL-TRIO_dom"/>
</dbReference>
<accession>A0A0G4G946</accession>
<sequence>MPQSEIEIRSRAELRSLLIEDGSLEAAIVASAPYETEEELCDRFLRARGYSVEKAFKMLKADLEWRERNGINSYRTCSAESVLGCAPEILHKALPHGFIGRDREGRSVIYKAFGAFHVTKMPVDAEHCVAYDTWMTERCVEMLGPSEDSFVVIIDLKGIGWSNMQRPNLKYCRLLADAGAPHYPERMGKTLIINAPSIFTWAFGVISSWLDERTRSKVSLLGGPSSFMPVLEKVLDPRILPVSLGGETELNGCLSFCEGKSMEVKGREVPIASAIGGHGFGMEGEGETEGGGPHSLLGCSDSFDIDCPQRGSEPSGSSDVCSRGGGHAPEEKKEKGVEASYSGLREELRPEVMGS</sequence>
<gene>
    <name evidence="3" type="ORF">Cvel_595</name>
</gene>
<feature type="compositionally biased region" description="Basic and acidic residues" evidence="1">
    <location>
        <begin position="328"/>
        <end position="337"/>
    </location>
</feature>
<dbReference type="EMBL" id="CDMZ01000993">
    <property type="protein sequence ID" value="CEM25306.1"/>
    <property type="molecule type" value="Genomic_DNA"/>
</dbReference>
<dbReference type="CDD" id="cd00170">
    <property type="entry name" value="SEC14"/>
    <property type="match status" value="1"/>
</dbReference>
<name>A0A0G4G946_9ALVE</name>
<dbReference type="PANTHER" id="PTHR45657:SF1">
    <property type="entry name" value="CRAL-TRIO DOMAIN-CONTAINING PROTEIN YKL091C-RELATED"/>
    <property type="match status" value="1"/>
</dbReference>
<dbReference type="PANTHER" id="PTHR45657">
    <property type="entry name" value="CRAL-TRIO DOMAIN-CONTAINING PROTEIN YKL091C-RELATED"/>
    <property type="match status" value="1"/>
</dbReference>
<feature type="compositionally biased region" description="Basic and acidic residues" evidence="1">
    <location>
        <begin position="344"/>
        <end position="355"/>
    </location>
</feature>